<dbReference type="GO" id="GO:0003824">
    <property type="term" value="F:catalytic activity"/>
    <property type="evidence" value="ECO:0007669"/>
    <property type="project" value="InterPro"/>
</dbReference>
<gene>
    <name evidence="8" type="ORF">DFE_1836</name>
</gene>
<keyword evidence="3" id="KW-0479">Metal-binding</keyword>
<proteinExistence type="predicted"/>
<dbReference type="PANTHER" id="PTHR43728:SF1">
    <property type="entry name" value="FE-S OXIDOREDUCTASE"/>
    <property type="match status" value="1"/>
</dbReference>
<evidence type="ECO:0000256" key="1">
    <source>
        <dbReference type="ARBA" id="ARBA00001966"/>
    </source>
</evidence>
<dbReference type="RefSeq" id="WP_172961693.1">
    <property type="nucleotide sequence ID" value="NZ_AP017378.1"/>
</dbReference>
<dbReference type="InterPro" id="IPR026351">
    <property type="entry name" value="rSAM_ArsS-like"/>
</dbReference>
<dbReference type="KEGG" id="dfl:DFE_1836"/>
<name>A0A2Z6AZ87_9BACT</name>
<dbReference type="Pfam" id="PF04055">
    <property type="entry name" value="Radical_SAM"/>
    <property type="match status" value="1"/>
</dbReference>
<keyword evidence="4" id="KW-0408">Iron</keyword>
<comment type="cofactor">
    <cofactor evidence="1">
        <name>[4Fe-4S] cluster</name>
        <dbReference type="ChEBI" id="CHEBI:49883"/>
    </cofactor>
</comment>
<dbReference type="AlphaFoldDB" id="A0A2Z6AZ87"/>
<dbReference type="InterPro" id="IPR058240">
    <property type="entry name" value="rSAM_sf"/>
</dbReference>
<dbReference type="InterPro" id="IPR024521">
    <property type="entry name" value="ArsS-like_C"/>
</dbReference>
<evidence type="ECO:0000256" key="2">
    <source>
        <dbReference type="ARBA" id="ARBA00022691"/>
    </source>
</evidence>
<feature type="domain" description="Radical SAM core" evidence="6">
    <location>
        <begin position="23"/>
        <end position="160"/>
    </location>
</feature>
<dbReference type="InterPro" id="IPR007197">
    <property type="entry name" value="rSAM"/>
</dbReference>
<dbReference type="NCBIfam" id="TIGR04167">
    <property type="entry name" value="rSAM_SeCys"/>
    <property type="match status" value="1"/>
</dbReference>
<evidence type="ECO:0000256" key="3">
    <source>
        <dbReference type="ARBA" id="ARBA00022723"/>
    </source>
</evidence>
<dbReference type="SFLD" id="SFLDS00029">
    <property type="entry name" value="Radical_SAM"/>
    <property type="match status" value="1"/>
</dbReference>
<accession>A0A2Z6AZ87</accession>
<dbReference type="InterPro" id="IPR013785">
    <property type="entry name" value="Aldolase_TIM"/>
</dbReference>
<dbReference type="EMBL" id="AP017378">
    <property type="protein sequence ID" value="BBD08562.1"/>
    <property type="molecule type" value="Genomic_DNA"/>
</dbReference>
<keyword evidence="9" id="KW-1185">Reference proteome</keyword>
<dbReference type="PANTHER" id="PTHR43728">
    <property type="entry name" value="SLR0304 PROTEIN"/>
    <property type="match status" value="1"/>
</dbReference>
<evidence type="ECO:0000256" key="4">
    <source>
        <dbReference type="ARBA" id="ARBA00023004"/>
    </source>
</evidence>
<dbReference type="Pfam" id="PF12345">
    <property type="entry name" value="DUF3641"/>
    <property type="match status" value="1"/>
</dbReference>
<dbReference type="CDD" id="cd01335">
    <property type="entry name" value="Radical_SAM"/>
    <property type="match status" value="1"/>
</dbReference>
<keyword evidence="5" id="KW-0411">Iron-sulfur</keyword>
<organism evidence="8 9">
    <name type="scientific">Desulfovibrio ferrophilus</name>
    <dbReference type="NCBI Taxonomy" id="241368"/>
    <lineage>
        <taxon>Bacteria</taxon>
        <taxon>Pseudomonadati</taxon>
        <taxon>Thermodesulfobacteriota</taxon>
        <taxon>Desulfovibrionia</taxon>
        <taxon>Desulfovibrionales</taxon>
        <taxon>Desulfovibrionaceae</taxon>
        <taxon>Desulfovibrio</taxon>
    </lineage>
</organism>
<evidence type="ECO:0000259" key="7">
    <source>
        <dbReference type="Pfam" id="PF12345"/>
    </source>
</evidence>
<sequence>MNAFDSKLDGVLQAEKVDILQVNVGLTCNQACTHCHLECSPERTESMSWETMEKIIRVACTLRPSLLDITGGAPELNPSLRRFIATALEQELPVQVRTNLTAMTEDCCTSMPRFFADNAVKLVASLPCYLDENVCKMRGAGSFDKSLSVLRELNELGYGSEGGPIIDLVFNHPLGPYLPPDQCALEADYKRELKDRYGVVFNRLLTITNIPIGRYMEELRRQGKDQEYMELLVKSFNLDTVPGLMCRHQVNIGWDGTLYDCDFNQALKLPIKDGPATVDDFDADDLALRDIVTGQHCFGCTAGAGSSCGGALA</sequence>
<dbReference type="Gene3D" id="3.20.20.70">
    <property type="entry name" value="Aldolase class I"/>
    <property type="match status" value="1"/>
</dbReference>
<dbReference type="GO" id="GO:0051536">
    <property type="term" value="F:iron-sulfur cluster binding"/>
    <property type="evidence" value="ECO:0007669"/>
    <property type="project" value="UniProtKB-KW"/>
</dbReference>
<feature type="domain" description="Arsenosugar biosynthesis radical SAM protein ArsS-like C-terminal" evidence="7">
    <location>
        <begin position="178"/>
        <end position="311"/>
    </location>
</feature>
<dbReference type="Proteomes" id="UP000269883">
    <property type="component" value="Chromosome"/>
</dbReference>
<evidence type="ECO:0000313" key="9">
    <source>
        <dbReference type="Proteomes" id="UP000269883"/>
    </source>
</evidence>
<keyword evidence="2" id="KW-0949">S-adenosyl-L-methionine</keyword>
<evidence type="ECO:0000313" key="8">
    <source>
        <dbReference type="EMBL" id="BBD08562.1"/>
    </source>
</evidence>
<protein>
    <submittedName>
        <fullName evidence="8">Predicted Fe-S oxidoreductases</fullName>
    </submittedName>
</protein>
<evidence type="ECO:0000259" key="6">
    <source>
        <dbReference type="Pfam" id="PF04055"/>
    </source>
</evidence>
<reference evidence="8 9" key="1">
    <citation type="journal article" date="2018" name="Sci. Adv.">
        <title>Multi-heme cytochromes provide a pathway for survival in energy-limited environments.</title>
        <authorList>
            <person name="Deng X."/>
            <person name="Dohmae N."/>
            <person name="Nealson K.H."/>
            <person name="Hashimoto K."/>
            <person name="Okamoto A."/>
        </authorList>
    </citation>
    <scope>NUCLEOTIDE SEQUENCE [LARGE SCALE GENOMIC DNA]</scope>
    <source>
        <strain evidence="8 9">IS5</strain>
    </source>
</reference>
<evidence type="ECO:0000256" key="5">
    <source>
        <dbReference type="ARBA" id="ARBA00023014"/>
    </source>
</evidence>
<dbReference type="GO" id="GO:0046872">
    <property type="term" value="F:metal ion binding"/>
    <property type="evidence" value="ECO:0007669"/>
    <property type="project" value="UniProtKB-KW"/>
</dbReference>
<dbReference type="SUPFAM" id="SSF102114">
    <property type="entry name" value="Radical SAM enzymes"/>
    <property type="match status" value="1"/>
</dbReference>